<dbReference type="GO" id="GO:0035556">
    <property type="term" value="P:intracellular signal transduction"/>
    <property type="evidence" value="ECO:0007669"/>
    <property type="project" value="TreeGrafter"/>
</dbReference>
<evidence type="ECO:0000313" key="12">
    <source>
        <dbReference type="WBParaSite" id="DME_0000054401-mRNA-1"/>
    </source>
</evidence>
<evidence type="ECO:0000256" key="1">
    <source>
        <dbReference type="ARBA" id="ARBA00012513"/>
    </source>
</evidence>
<dbReference type="GO" id="GO:0005524">
    <property type="term" value="F:ATP binding"/>
    <property type="evidence" value="ECO:0007669"/>
    <property type="project" value="UniProtKB-KW"/>
</dbReference>
<dbReference type="Pfam" id="PF00069">
    <property type="entry name" value="Pkinase"/>
    <property type="match status" value="1"/>
</dbReference>
<dbReference type="Gene3D" id="3.30.200.20">
    <property type="entry name" value="Phosphorylase Kinase, domain 1"/>
    <property type="match status" value="1"/>
</dbReference>
<dbReference type="SUPFAM" id="SSF56112">
    <property type="entry name" value="Protein kinase-like (PK-like)"/>
    <property type="match status" value="1"/>
</dbReference>
<evidence type="ECO:0000259" key="10">
    <source>
        <dbReference type="PROSITE" id="PS50011"/>
    </source>
</evidence>
<evidence type="ECO:0000256" key="8">
    <source>
        <dbReference type="ARBA" id="ARBA00047899"/>
    </source>
</evidence>
<keyword evidence="7" id="KW-0067">ATP-binding</keyword>
<dbReference type="PANTHER" id="PTHR24356:SF163">
    <property type="entry name" value="3-PHOSPHOINOSITIDE-DEPENDENT PROTEIN KINASE 1-RELATED"/>
    <property type="match status" value="1"/>
</dbReference>
<evidence type="ECO:0000256" key="5">
    <source>
        <dbReference type="ARBA" id="ARBA00022741"/>
    </source>
</evidence>
<dbReference type="InterPro" id="IPR011009">
    <property type="entry name" value="Kinase-like_dom_sf"/>
</dbReference>
<dbReference type="PROSITE" id="PS00108">
    <property type="entry name" value="PROTEIN_KINASE_ST"/>
    <property type="match status" value="1"/>
</dbReference>
<dbReference type="InterPro" id="IPR050236">
    <property type="entry name" value="Ser_Thr_kinase_AGC"/>
</dbReference>
<proteinExistence type="predicted"/>
<accession>A0A0N4U1P9</accession>
<organism evidence="11 12">
    <name type="scientific">Dracunculus medinensis</name>
    <name type="common">Guinea worm</name>
    <dbReference type="NCBI Taxonomy" id="318479"/>
    <lineage>
        <taxon>Eukaryota</taxon>
        <taxon>Metazoa</taxon>
        <taxon>Ecdysozoa</taxon>
        <taxon>Nematoda</taxon>
        <taxon>Chromadorea</taxon>
        <taxon>Rhabditida</taxon>
        <taxon>Spirurina</taxon>
        <taxon>Dracunculoidea</taxon>
        <taxon>Dracunculidae</taxon>
        <taxon>Dracunculus</taxon>
    </lineage>
</organism>
<dbReference type="GO" id="GO:0007010">
    <property type="term" value="P:cytoskeleton organization"/>
    <property type="evidence" value="ECO:0007669"/>
    <property type="project" value="UniProtKB-ARBA"/>
</dbReference>
<dbReference type="GO" id="GO:0004674">
    <property type="term" value="F:protein serine/threonine kinase activity"/>
    <property type="evidence" value="ECO:0007669"/>
    <property type="project" value="UniProtKB-KW"/>
</dbReference>
<dbReference type="EC" id="2.7.11.1" evidence="1"/>
<comment type="catalytic activity">
    <reaction evidence="8">
        <text>L-threonyl-[protein] + ATP = O-phospho-L-threonyl-[protein] + ADP + H(+)</text>
        <dbReference type="Rhea" id="RHEA:46608"/>
        <dbReference type="Rhea" id="RHEA-COMP:11060"/>
        <dbReference type="Rhea" id="RHEA-COMP:11605"/>
        <dbReference type="ChEBI" id="CHEBI:15378"/>
        <dbReference type="ChEBI" id="CHEBI:30013"/>
        <dbReference type="ChEBI" id="CHEBI:30616"/>
        <dbReference type="ChEBI" id="CHEBI:61977"/>
        <dbReference type="ChEBI" id="CHEBI:456216"/>
        <dbReference type="EC" id="2.7.11.1"/>
    </reaction>
</comment>
<dbReference type="SMART" id="SM00220">
    <property type="entry name" value="S_TKc"/>
    <property type="match status" value="1"/>
</dbReference>
<sequence>LVDFNFSKFKFNCSFSTVYKVKERTTEREFAIKVCIKQQILRERKIEQIYREKEALARLSKPENRHAFFLQIYCTFQDSDSLYIVTTLAKGGDLLRQLKKRIKFDTDITKFCASEIVVALGHMHRLKIIHRDLKPENILLSAIGHILISDFGSSKLQSQNRIVDFQQILRRRKCSFVGTAQYVSPEVLCGQLVQQACDYWALGVIIYQFLTGRHAFYEASEYIMYKKICHASYEMPADFSLETRHLIEQLIVVNPAERLGSVESGGVEHEFFKGIDWSNIEQCQSPFRIYLYFFINF</sequence>
<evidence type="ECO:0000256" key="7">
    <source>
        <dbReference type="ARBA" id="ARBA00022840"/>
    </source>
</evidence>
<keyword evidence="4" id="KW-0808">Transferase</keyword>
<keyword evidence="2" id="KW-0723">Serine/threonine-protein kinase</keyword>
<protein>
    <recommendedName>
        <fullName evidence="1">non-specific serine/threonine protein kinase</fullName>
        <ecNumber evidence="1">2.7.11.1</ecNumber>
    </recommendedName>
</protein>
<dbReference type="Proteomes" id="UP000038040">
    <property type="component" value="Unplaced"/>
</dbReference>
<comment type="catalytic activity">
    <reaction evidence="9">
        <text>L-seryl-[protein] + ATP = O-phospho-L-seryl-[protein] + ADP + H(+)</text>
        <dbReference type="Rhea" id="RHEA:17989"/>
        <dbReference type="Rhea" id="RHEA-COMP:9863"/>
        <dbReference type="Rhea" id="RHEA-COMP:11604"/>
        <dbReference type="ChEBI" id="CHEBI:15378"/>
        <dbReference type="ChEBI" id="CHEBI:29999"/>
        <dbReference type="ChEBI" id="CHEBI:30616"/>
        <dbReference type="ChEBI" id="CHEBI:83421"/>
        <dbReference type="ChEBI" id="CHEBI:456216"/>
        <dbReference type="EC" id="2.7.11.1"/>
    </reaction>
</comment>
<reference evidence="12" key="1">
    <citation type="submission" date="2017-02" db="UniProtKB">
        <authorList>
            <consortium name="WormBaseParasite"/>
        </authorList>
    </citation>
    <scope>IDENTIFICATION</scope>
</reference>
<evidence type="ECO:0000256" key="3">
    <source>
        <dbReference type="ARBA" id="ARBA00022553"/>
    </source>
</evidence>
<dbReference type="WBParaSite" id="DME_0000054401-mRNA-1">
    <property type="protein sequence ID" value="DME_0000054401-mRNA-1"/>
    <property type="gene ID" value="DME_0000054401"/>
</dbReference>
<evidence type="ECO:0000256" key="9">
    <source>
        <dbReference type="ARBA" id="ARBA00048679"/>
    </source>
</evidence>
<name>A0A0N4U1P9_DRAME</name>
<evidence type="ECO:0000256" key="2">
    <source>
        <dbReference type="ARBA" id="ARBA00022527"/>
    </source>
</evidence>
<keyword evidence="6" id="KW-0418">Kinase</keyword>
<evidence type="ECO:0000313" key="11">
    <source>
        <dbReference type="Proteomes" id="UP000038040"/>
    </source>
</evidence>
<dbReference type="Gene3D" id="1.10.510.10">
    <property type="entry name" value="Transferase(Phosphotransferase) domain 1"/>
    <property type="match status" value="1"/>
</dbReference>
<keyword evidence="3" id="KW-0597">Phosphoprotein</keyword>
<dbReference type="FunFam" id="1.10.510.10:FF:000024">
    <property type="entry name" value="Probable serine/threonine-protein kinase cot-1"/>
    <property type="match status" value="1"/>
</dbReference>
<dbReference type="PANTHER" id="PTHR24356">
    <property type="entry name" value="SERINE/THREONINE-PROTEIN KINASE"/>
    <property type="match status" value="1"/>
</dbReference>
<feature type="domain" description="Protein kinase" evidence="10">
    <location>
        <begin position="4"/>
        <end position="272"/>
    </location>
</feature>
<keyword evidence="5" id="KW-0547">Nucleotide-binding</keyword>
<dbReference type="InterPro" id="IPR008271">
    <property type="entry name" value="Ser/Thr_kinase_AS"/>
</dbReference>
<dbReference type="AlphaFoldDB" id="A0A0N4U1P9"/>
<dbReference type="InterPro" id="IPR000719">
    <property type="entry name" value="Prot_kinase_dom"/>
</dbReference>
<evidence type="ECO:0000256" key="4">
    <source>
        <dbReference type="ARBA" id="ARBA00022679"/>
    </source>
</evidence>
<evidence type="ECO:0000256" key="6">
    <source>
        <dbReference type="ARBA" id="ARBA00022777"/>
    </source>
</evidence>
<dbReference type="PROSITE" id="PS50011">
    <property type="entry name" value="PROTEIN_KINASE_DOM"/>
    <property type="match status" value="1"/>
</dbReference>